<proteinExistence type="predicted"/>
<accession>A0A6J5SF47</accession>
<dbReference type="EMBL" id="LR797027">
    <property type="protein sequence ID" value="CAB4182766.1"/>
    <property type="molecule type" value="Genomic_DNA"/>
</dbReference>
<evidence type="ECO:0000313" key="2">
    <source>
        <dbReference type="EMBL" id="CAB4212607.1"/>
    </source>
</evidence>
<evidence type="ECO:0000313" key="3">
    <source>
        <dbReference type="EMBL" id="CAB5228243.1"/>
    </source>
</evidence>
<gene>
    <name evidence="1" type="ORF">UFOVP1086_22</name>
    <name evidence="2" type="ORF">UFOVP1440_22</name>
    <name evidence="3" type="ORF">UFOVP1533_22</name>
</gene>
<evidence type="ECO:0000313" key="1">
    <source>
        <dbReference type="EMBL" id="CAB4182766.1"/>
    </source>
</evidence>
<protein>
    <submittedName>
        <fullName evidence="2">Clostridium phage phiCTP1, Gp74</fullName>
    </submittedName>
</protein>
<dbReference type="EMBL" id="LR797384">
    <property type="protein sequence ID" value="CAB4212607.1"/>
    <property type="molecule type" value="Genomic_DNA"/>
</dbReference>
<organism evidence="2">
    <name type="scientific">uncultured Caudovirales phage</name>
    <dbReference type="NCBI Taxonomy" id="2100421"/>
    <lineage>
        <taxon>Viruses</taxon>
        <taxon>Duplodnaviria</taxon>
        <taxon>Heunggongvirae</taxon>
        <taxon>Uroviricota</taxon>
        <taxon>Caudoviricetes</taxon>
        <taxon>Peduoviridae</taxon>
        <taxon>Maltschvirus</taxon>
        <taxon>Maltschvirus maltsch</taxon>
    </lineage>
</organism>
<sequence>METDPIVPNTDALADKLHTDLGLKTEMGREYLRAIMPLALLMDRKQQDYGSANISLNGELGVMVRTQDKVSRISNLLKKEMQGKPAANNEPIVDSWTDLANYGVIGLLLRTGKWR</sequence>
<dbReference type="EMBL" id="LR798388">
    <property type="protein sequence ID" value="CAB5228243.1"/>
    <property type="molecule type" value="Genomic_DNA"/>
</dbReference>
<name>A0A6J5SF47_9CAUD</name>
<reference evidence="2" key="1">
    <citation type="submission" date="2020-05" db="EMBL/GenBank/DDBJ databases">
        <authorList>
            <person name="Chiriac C."/>
            <person name="Salcher M."/>
            <person name="Ghai R."/>
            <person name="Kavagutti S V."/>
        </authorList>
    </citation>
    <scope>NUCLEOTIDE SEQUENCE</scope>
</reference>